<feature type="transmembrane region" description="Helical" evidence="9">
    <location>
        <begin position="128"/>
        <end position="147"/>
    </location>
</feature>
<feature type="transmembrane region" description="Helical" evidence="9">
    <location>
        <begin position="355"/>
        <end position="372"/>
    </location>
</feature>
<evidence type="ECO:0000313" key="10">
    <source>
        <dbReference type="EMBL" id="GAA3916954.1"/>
    </source>
</evidence>
<feature type="transmembrane region" description="Helical" evidence="9">
    <location>
        <begin position="88"/>
        <end position="107"/>
    </location>
</feature>
<comment type="similarity">
    <text evidence="2">Belongs to the BCCT transporter (TC 2.A.15) family.</text>
</comment>
<evidence type="ECO:0000256" key="2">
    <source>
        <dbReference type="ARBA" id="ARBA00005658"/>
    </source>
</evidence>
<accession>A0ABP7M7L8</accession>
<name>A0ABP7M7L8_9GAMM</name>
<evidence type="ECO:0000256" key="3">
    <source>
        <dbReference type="ARBA" id="ARBA00022448"/>
    </source>
</evidence>
<evidence type="ECO:0000256" key="1">
    <source>
        <dbReference type="ARBA" id="ARBA00004651"/>
    </source>
</evidence>
<evidence type="ECO:0000256" key="5">
    <source>
        <dbReference type="ARBA" id="ARBA00022692"/>
    </source>
</evidence>
<dbReference type="Proteomes" id="UP001501565">
    <property type="component" value="Unassembled WGS sequence"/>
</dbReference>
<keyword evidence="5 9" id="KW-0812">Transmembrane</keyword>
<keyword evidence="4" id="KW-1003">Cell membrane</keyword>
<dbReference type="EMBL" id="BAABBN010000004">
    <property type="protein sequence ID" value="GAA3916954.1"/>
    <property type="molecule type" value="Genomic_DNA"/>
</dbReference>
<dbReference type="InterPro" id="IPR018093">
    <property type="entry name" value="BCCT_CS"/>
</dbReference>
<feature type="region of interest" description="Disordered" evidence="8">
    <location>
        <begin position="1"/>
        <end position="27"/>
    </location>
</feature>
<feature type="transmembrane region" description="Helical" evidence="9">
    <location>
        <begin position="301"/>
        <end position="324"/>
    </location>
</feature>
<organism evidence="10 11">
    <name type="scientific">Litoribacillus peritrichatus</name>
    <dbReference type="NCBI Taxonomy" id="718191"/>
    <lineage>
        <taxon>Bacteria</taxon>
        <taxon>Pseudomonadati</taxon>
        <taxon>Pseudomonadota</taxon>
        <taxon>Gammaproteobacteria</taxon>
        <taxon>Oceanospirillales</taxon>
        <taxon>Oceanospirillaceae</taxon>
        <taxon>Litoribacillus</taxon>
    </lineage>
</organism>
<dbReference type="InterPro" id="IPR000060">
    <property type="entry name" value="BCCT_transptr"/>
</dbReference>
<dbReference type="PANTHER" id="PTHR30047:SF7">
    <property type="entry name" value="HIGH-AFFINITY CHOLINE TRANSPORT PROTEIN"/>
    <property type="match status" value="1"/>
</dbReference>
<evidence type="ECO:0000256" key="7">
    <source>
        <dbReference type="ARBA" id="ARBA00023136"/>
    </source>
</evidence>
<comment type="subcellular location">
    <subcellularLocation>
        <location evidence="1">Cell membrane</location>
        <topology evidence="1">Multi-pass membrane protein</topology>
    </subcellularLocation>
</comment>
<dbReference type="NCBIfam" id="TIGR00842">
    <property type="entry name" value="bcct"/>
    <property type="match status" value="1"/>
</dbReference>
<evidence type="ECO:0000256" key="4">
    <source>
        <dbReference type="ARBA" id="ARBA00022475"/>
    </source>
</evidence>
<feature type="transmembrane region" description="Helical" evidence="9">
    <location>
        <begin position="506"/>
        <end position="530"/>
    </location>
</feature>
<feature type="transmembrane region" description="Helical" evidence="9">
    <location>
        <begin position="384"/>
        <end position="403"/>
    </location>
</feature>
<evidence type="ECO:0000313" key="11">
    <source>
        <dbReference type="Proteomes" id="UP001501565"/>
    </source>
</evidence>
<feature type="transmembrane region" description="Helical" evidence="9">
    <location>
        <begin position="270"/>
        <end position="289"/>
    </location>
</feature>
<protein>
    <submittedName>
        <fullName evidence="10">BCCT family transporter</fullName>
    </submittedName>
</protein>
<dbReference type="PROSITE" id="PS01303">
    <property type="entry name" value="BCCT"/>
    <property type="match status" value="1"/>
</dbReference>
<dbReference type="Pfam" id="PF02028">
    <property type="entry name" value="BCCT"/>
    <property type="match status" value="1"/>
</dbReference>
<evidence type="ECO:0000256" key="9">
    <source>
        <dbReference type="SAM" id="Phobius"/>
    </source>
</evidence>
<evidence type="ECO:0000256" key="6">
    <source>
        <dbReference type="ARBA" id="ARBA00022989"/>
    </source>
</evidence>
<sequence length="543" mass="58574">MTKKTADLPANWGGKMSTGSNQSTEDYETEHEIGDNNIEVMGLDIHNPVFLVSATLILIFVIGTLIMPTEAKALLDGAKGWSINNFDWLFMSASNLFVLFCFLLLVLPVGKIRLGGVDAKPEYSRLSWFSMLFAAGMGIGLMFWSVAEPVAYYTDWWGTPLNAENKTQAGADMAMAATLFHWGLHPWAIYGIVGLALAFFAFNKGMPLTIRSAFYPLLGERVWGRAGDVIDILAVLATIFGLATSLGLGAQQATSGLSFLFGVPDTINTQIIIIVGVTAVAIVSVVRGINGGVKVLSNLNMTLALLLLTFVFLAGPTLTLISYMGTTAIEYVANVIPLSNWIGREDDKFFHGWTVFYWAWWVSWSPFVGLFIARISKGRTVREFISAVLLVPVLVTLVWMSVFGGSALEQAQSGVGELANGLGSVSLAMFQMLENLPWTQITSFIAITLVLLFFVTSSDSGSLVIDSITAGGKLDAPVSQRIFWACLEGAIAIALLYGGGKEALSALQAGAITTGLPFTIILLLMAVSLFKGLQSELQNTPKR</sequence>
<keyword evidence="6 9" id="KW-1133">Transmembrane helix</keyword>
<feature type="transmembrane region" description="Helical" evidence="9">
    <location>
        <begin position="482"/>
        <end position="500"/>
    </location>
</feature>
<comment type="caution">
    <text evidence="10">The sequence shown here is derived from an EMBL/GenBank/DDBJ whole genome shotgun (WGS) entry which is preliminary data.</text>
</comment>
<feature type="transmembrane region" description="Helical" evidence="9">
    <location>
        <begin position="184"/>
        <end position="202"/>
    </location>
</feature>
<feature type="transmembrane region" description="Helical" evidence="9">
    <location>
        <begin position="229"/>
        <end position="250"/>
    </location>
</feature>
<feature type="transmembrane region" description="Helical" evidence="9">
    <location>
        <begin position="49"/>
        <end position="68"/>
    </location>
</feature>
<proteinExistence type="inferred from homology"/>
<evidence type="ECO:0000256" key="8">
    <source>
        <dbReference type="SAM" id="MobiDB-lite"/>
    </source>
</evidence>
<keyword evidence="7 9" id="KW-0472">Membrane</keyword>
<keyword evidence="3" id="KW-0813">Transport</keyword>
<reference evidence="11" key="1">
    <citation type="journal article" date="2019" name="Int. J. Syst. Evol. Microbiol.">
        <title>The Global Catalogue of Microorganisms (GCM) 10K type strain sequencing project: providing services to taxonomists for standard genome sequencing and annotation.</title>
        <authorList>
            <consortium name="The Broad Institute Genomics Platform"/>
            <consortium name="The Broad Institute Genome Sequencing Center for Infectious Disease"/>
            <person name="Wu L."/>
            <person name="Ma J."/>
        </authorList>
    </citation>
    <scope>NUCLEOTIDE SEQUENCE [LARGE SCALE GENOMIC DNA]</scope>
    <source>
        <strain evidence="11">JCM 17551</strain>
    </source>
</reference>
<keyword evidence="11" id="KW-1185">Reference proteome</keyword>
<dbReference type="PANTHER" id="PTHR30047">
    <property type="entry name" value="HIGH-AFFINITY CHOLINE TRANSPORT PROTEIN-RELATED"/>
    <property type="match status" value="1"/>
</dbReference>
<gene>
    <name evidence="10" type="ORF">GCM10022277_09800</name>
</gene>
<feature type="transmembrane region" description="Helical" evidence="9">
    <location>
        <begin position="436"/>
        <end position="455"/>
    </location>
</feature>